<dbReference type="Pfam" id="PF01391">
    <property type="entry name" value="Collagen"/>
    <property type="match status" value="1"/>
</dbReference>
<dbReference type="InterPro" id="IPR008160">
    <property type="entry name" value="Collagen"/>
</dbReference>
<feature type="domain" description="Ig-like" evidence="6">
    <location>
        <begin position="304"/>
        <end position="386"/>
    </location>
</feature>
<sequence>KNVTLRTRRFSGRAPDDPKLIMEAVRREINKTISSLKPEAFCSSKEQICVHGPPGIPGSKGSRGKRGPRGNTGRKGSRGFTGDPGPHGKQGIQGPPGQKGAQGEKGVPGPRGYPGAKGDAGESISAPTAVISPMTQTLRENQSAIFRCSATGNPKPSVMWFRSDRNWTGHFRYQSDGRLEIRGVGLTEAGVYTCVAKNMFGAMNKSAILTVEAPPRVQLAPGPTYVKAGRRVTLPSCKVTGFPFPVVTWEKLGGILATKRAVYGEESLTVVDARKADTGPYQCKAKNNLGVSYGFTTLVVWTQPKFILRPPSWVSKRSGQNLLLNCKVSAEASISWRRVGGAWIEDRMKVKNGTLEISSLTQSDSGSYICEAKLPFSTIRATTTLQVGLIFLNLTTNGRKGRFGVIQNFTVPTTGRYKIKAWGARGGTHSSNYGVSPGTYYGGKGAFQEGIFTLTEGTVLNIVVGHRGGDSVEVKGGRSTNKTAAELGLSVEDNAGTGGGGGSFVYTSSNIFLLAAGGGGGASAGYNGSDGQAGTTGSSSVGKDSSRSRSGGTWGQPGQCNKDDASYHGGVGAGWLSQGCARAGSSHGERGGSRDQGWVGGRAGGMNSGSNGGPPPGAVGGFGGGGGGSEDNGASGGGGGYSGGGSGTYPNQAGGGGGSYCSGSSCSGWPGANSNDDGEVQIIELSG</sequence>
<dbReference type="InterPro" id="IPR003598">
    <property type="entry name" value="Ig_sub2"/>
</dbReference>
<dbReference type="InterPro" id="IPR013098">
    <property type="entry name" value="Ig_I-set"/>
</dbReference>
<reference evidence="7" key="2">
    <citation type="journal article" date="2023" name="Science">
        <title>Genomic signatures of disease resistance in endangered staghorn corals.</title>
        <authorList>
            <person name="Vollmer S.V."/>
            <person name="Selwyn J.D."/>
            <person name="Despard B.A."/>
            <person name="Roesel C.L."/>
        </authorList>
    </citation>
    <scope>NUCLEOTIDE SEQUENCE</scope>
    <source>
        <strain evidence="7">K2</strain>
    </source>
</reference>
<evidence type="ECO:0000256" key="3">
    <source>
        <dbReference type="ARBA" id="ARBA00023157"/>
    </source>
</evidence>
<evidence type="ECO:0000313" key="8">
    <source>
        <dbReference type="Proteomes" id="UP001249851"/>
    </source>
</evidence>
<evidence type="ECO:0000313" key="7">
    <source>
        <dbReference type="EMBL" id="KAK2557802.1"/>
    </source>
</evidence>
<protein>
    <submittedName>
        <fullName evidence="7">Roundabout-like protein 2</fullName>
    </submittedName>
</protein>
<dbReference type="Pfam" id="PF13927">
    <property type="entry name" value="Ig_3"/>
    <property type="match status" value="2"/>
</dbReference>
<gene>
    <name evidence="7" type="ORF">P5673_019761</name>
</gene>
<keyword evidence="1" id="KW-0732">Signal</keyword>
<dbReference type="PANTHER" id="PTHR12231">
    <property type="entry name" value="CTX-RELATED TYPE I TRANSMEMBRANE PROTEIN"/>
    <property type="match status" value="1"/>
</dbReference>
<keyword evidence="8" id="KW-1185">Reference proteome</keyword>
<feature type="domain" description="Ig-like" evidence="6">
    <location>
        <begin position="215"/>
        <end position="288"/>
    </location>
</feature>
<dbReference type="AlphaFoldDB" id="A0AAD9QAH6"/>
<dbReference type="CDD" id="cd00096">
    <property type="entry name" value="Ig"/>
    <property type="match status" value="1"/>
</dbReference>
<dbReference type="InterPro" id="IPR003599">
    <property type="entry name" value="Ig_sub"/>
</dbReference>
<dbReference type="SMART" id="SM00409">
    <property type="entry name" value="IG"/>
    <property type="match status" value="3"/>
</dbReference>
<proteinExistence type="predicted"/>
<evidence type="ECO:0000256" key="5">
    <source>
        <dbReference type="SAM" id="MobiDB-lite"/>
    </source>
</evidence>
<organism evidence="7 8">
    <name type="scientific">Acropora cervicornis</name>
    <name type="common">Staghorn coral</name>
    <dbReference type="NCBI Taxonomy" id="6130"/>
    <lineage>
        <taxon>Eukaryota</taxon>
        <taxon>Metazoa</taxon>
        <taxon>Cnidaria</taxon>
        <taxon>Anthozoa</taxon>
        <taxon>Hexacorallia</taxon>
        <taxon>Scleractinia</taxon>
        <taxon>Astrocoeniina</taxon>
        <taxon>Acroporidae</taxon>
        <taxon>Acropora</taxon>
    </lineage>
</organism>
<feature type="region of interest" description="Disordered" evidence="5">
    <location>
        <begin position="48"/>
        <end position="123"/>
    </location>
</feature>
<dbReference type="Pfam" id="PF07679">
    <property type="entry name" value="I-set"/>
    <property type="match status" value="1"/>
</dbReference>
<accession>A0AAD9QAH6</accession>
<evidence type="ECO:0000259" key="6">
    <source>
        <dbReference type="PROSITE" id="PS50835"/>
    </source>
</evidence>
<evidence type="ECO:0000256" key="1">
    <source>
        <dbReference type="ARBA" id="ARBA00022729"/>
    </source>
</evidence>
<comment type="caution">
    <text evidence="7">The sequence shown here is derived from an EMBL/GenBank/DDBJ whole genome shotgun (WGS) entry which is preliminary data.</text>
</comment>
<feature type="compositionally biased region" description="Low complexity" evidence="5">
    <location>
        <begin position="530"/>
        <end position="551"/>
    </location>
</feature>
<dbReference type="PROSITE" id="PS50835">
    <property type="entry name" value="IG_LIKE"/>
    <property type="match status" value="3"/>
</dbReference>
<dbReference type="Gene3D" id="2.60.40.10">
    <property type="entry name" value="Immunoglobulins"/>
    <property type="match status" value="3"/>
</dbReference>
<dbReference type="PANTHER" id="PTHR12231:SF253">
    <property type="entry name" value="DPR-INTERACTING PROTEIN ETA, ISOFORM B-RELATED"/>
    <property type="match status" value="1"/>
</dbReference>
<feature type="compositionally biased region" description="Gly residues" evidence="5">
    <location>
        <begin position="598"/>
        <end position="660"/>
    </location>
</feature>
<feature type="domain" description="Ig-like" evidence="6">
    <location>
        <begin position="127"/>
        <end position="210"/>
    </location>
</feature>
<keyword evidence="2" id="KW-0677">Repeat</keyword>
<reference evidence="7" key="1">
    <citation type="journal article" date="2023" name="G3 (Bethesda)">
        <title>Whole genome assembly and annotation of the endangered Caribbean coral Acropora cervicornis.</title>
        <authorList>
            <person name="Selwyn J.D."/>
            <person name="Vollmer S.V."/>
        </authorList>
    </citation>
    <scope>NUCLEOTIDE SEQUENCE</scope>
    <source>
        <strain evidence="7">K2</strain>
    </source>
</reference>
<dbReference type="SUPFAM" id="SSF48726">
    <property type="entry name" value="Immunoglobulin"/>
    <property type="match status" value="3"/>
</dbReference>
<dbReference type="InterPro" id="IPR051170">
    <property type="entry name" value="Neural/epithelial_adhesion"/>
</dbReference>
<keyword evidence="4" id="KW-0393">Immunoglobulin domain</keyword>
<dbReference type="Proteomes" id="UP001249851">
    <property type="component" value="Unassembled WGS sequence"/>
</dbReference>
<feature type="region of interest" description="Disordered" evidence="5">
    <location>
        <begin position="580"/>
        <end position="687"/>
    </location>
</feature>
<feature type="region of interest" description="Disordered" evidence="5">
    <location>
        <begin position="530"/>
        <end position="565"/>
    </location>
</feature>
<keyword evidence="3" id="KW-1015">Disulfide bond</keyword>
<dbReference type="InterPro" id="IPR036179">
    <property type="entry name" value="Ig-like_dom_sf"/>
</dbReference>
<dbReference type="SMART" id="SM00408">
    <property type="entry name" value="IGc2"/>
    <property type="match status" value="3"/>
</dbReference>
<dbReference type="InterPro" id="IPR007110">
    <property type="entry name" value="Ig-like_dom"/>
</dbReference>
<name>A0AAD9QAH6_ACRCE</name>
<dbReference type="InterPro" id="IPR013783">
    <property type="entry name" value="Ig-like_fold"/>
</dbReference>
<dbReference type="EMBL" id="JARQWQ010000047">
    <property type="protein sequence ID" value="KAK2557802.1"/>
    <property type="molecule type" value="Genomic_DNA"/>
</dbReference>
<feature type="compositionally biased region" description="Low complexity" evidence="5">
    <location>
        <begin position="87"/>
        <end position="105"/>
    </location>
</feature>
<feature type="non-terminal residue" evidence="7">
    <location>
        <position position="687"/>
    </location>
</feature>
<evidence type="ECO:0000256" key="2">
    <source>
        <dbReference type="ARBA" id="ARBA00022737"/>
    </source>
</evidence>
<evidence type="ECO:0000256" key="4">
    <source>
        <dbReference type="ARBA" id="ARBA00023319"/>
    </source>
</evidence>